<comment type="caution">
    <text evidence="2">The sequence shown here is derived from an EMBL/GenBank/DDBJ whole genome shotgun (WGS) entry which is preliminary data.</text>
</comment>
<dbReference type="EMBL" id="JACCBJ010000001">
    <property type="protein sequence ID" value="NYD74455.1"/>
    <property type="molecule type" value="Genomic_DNA"/>
</dbReference>
<organism evidence="2 3">
    <name type="scientific">Leifsonia soli</name>
    <dbReference type="NCBI Taxonomy" id="582665"/>
    <lineage>
        <taxon>Bacteria</taxon>
        <taxon>Bacillati</taxon>
        <taxon>Actinomycetota</taxon>
        <taxon>Actinomycetes</taxon>
        <taxon>Micrococcales</taxon>
        <taxon>Microbacteriaceae</taxon>
        <taxon>Leifsonia</taxon>
    </lineage>
</organism>
<feature type="coiled-coil region" evidence="1">
    <location>
        <begin position="52"/>
        <end position="79"/>
    </location>
</feature>
<evidence type="ECO:0000256" key="1">
    <source>
        <dbReference type="SAM" id="Coils"/>
    </source>
</evidence>
<keyword evidence="1" id="KW-0175">Coiled coil</keyword>
<evidence type="ECO:0000313" key="2">
    <source>
        <dbReference type="EMBL" id="NYD74455.1"/>
    </source>
</evidence>
<proteinExistence type="predicted"/>
<dbReference type="RefSeq" id="WP_018191980.1">
    <property type="nucleotide sequence ID" value="NZ_BAAAPX010000001.1"/>
</dbReference>
<dbReference type="AlphaFoldDB" id="A0A852T0J5"/>
<reference evidence="2 3" key="1">
    <citation type="submission" date="2020-07" db="EMBL/GenBank/DDBJ databases">
        <title>Sequencing the genomes of 1000 actinobacteria strains.</title>
        <authorList>
            <person name="Klenk H.-P."/>
        </authorList>
    </citation>
    <scope>NUCLEOTIDE SEQUENCE [LARGE SCALE GENOMIC DNA]</scope>
    <source>
        <strain evidence="2 3">DSM 23871</strain>
    </source>
</reference>
<evidence type="ECO:0000313" key="3">
    <source>
        <dbReference type="Proteomes" id="UP000589620"/>
    </source>
</evidence>
<name>A0A852T0J5_9MICO</name>
<accession>A0A852T0J5</accession>
<gene>
    <name evidence="2" type="ORF">BJ963_001974</name>
</gene>
<evidence type="ECO:0008006" key="4">
    <source>
        <dbReference type="Google" id="ProtNLM"/>
    </source>
</evidence>
<protein>
    <recommendedName>
        <fullName evidence="4">Flagellar protein FlgN</fullName>
    </recommendedName>
</protein>
<sequence length="100" mass="11301">MSDLVLKLDELVQLRDDLDAVVREFQNADDFSDSVAEATGHDDLHSHVRDFAHKWNEKRKEMTENVKNVQQVIAAVADNFVKVDGDLAKALDEKKGADHK</sequence>
<keyword evidence="3" id="KW-1185">Reference proteome</keyword>
<dbReference type="Proteomes" id="UP000589620">
    <property type="component" value="Unassembled WGS sequence"/>
</dbReference>